<gene>
    <name evidence="8" type="ORF">B843_05025</name>
</gene>
<dbReference type="STRING" id="1224164.B843_05025"/>
<name>W5Y0F5_9CORY</name>
<evidence type="ECO:0000256" key="3">
    <source>
        <dbReference type="ARBA" id="ARBA00023125"/>
    </source>
</evidence>
<dbReference type="PANTHER" id="PTHR30346">
    <property type="entry name" value="TRANSCRIPTIONAL DUAL REGULATOR HCAR-RELATED"/>
    <property type="match status" value="1"/>
</dbReference>
<organism evidence="8 9">
    <name type="scientific">Corynebacterium vitaeruminis DSM 20294</name>
    <dbReference type="NCBI Taxonomy" id="1224164"/>
    <lineage>
        <taxon>Bacteria</taxon>
        <taxon>Bacillati</taxon>
        <taxon>Actinomycetota</taxon>
        <taxon>Actinomycetes</taxon>
        <taxon>Mycobacteriales</taxon>
        <taxon>Corynebacteriaceae</taxon>
        <taxon>Corynebacterium</taxon>
    </lineage>
</organism>
<evidence type="ECO:0000313" key="9">
    <source>
        <dbReference type="Proteomes" id="UP000019222"/>
    </source>
</evidence>
<keyword evidence="5" id="KW-0804">Transcription</keyword>
<keyword evidence="9" id="KW-1185">Reference proteome</keyword>
<feature type="region of interest" description="Disordered" evidence="6">
    <location>
        <begin position="178"/>
        <end position="213"/>
    </location>
</feature>
<keyword evidence="2" id="KW-0805">Transcription regulation</keyword>
<dbReference type="InterPro" id="IPR005119">
    <property type="entry name" value="LysR_subst-bd"/>
</dbReference>
<evidence type="ECO:0000259" key="7">
    <source>
        <dbReference type="Pfam" id="PF03466"/>
    </source>
</evidence>
<dbReference type="PATRIC" id="fig|1224164.3.peg.1002"/>
<keyword evidence="3" id="KW-0238">DNA-binding</keyword>
<dbReference type="Pfam" id="PF03466">
    <property type="entry name" value="LysR_substrate"/>
    <property type="match status" value="1"/>
</dbReference>
<dbReference type="eggNOG" id="ENOG5033EXV">
    <property type="taxonomic scope" value="Bacteria"/>
</dbReference>
<evidence type="ECO:0000256" key="6">
    <source>
        <dbReference type="SAM" id="MobiDB-lite"/>
    </source>
</evidence>
<accession>W5Y0F5</accession>
<dbReference type="EMBL" id="CP004353">
    <property type="protein sequence ID" value="AHI22394.1"/>
    <property type="molecule type" value="Genomic_DNA"/>
</dbReference>
<feature type="domain" description="LysR substrate-binding" evidence="7">
    <location>
        <begin position="27"/>
        <end position="175"/>
    </location>
</feature>
<keyword evidence="4" id="KW-0010">Activator</keyword>
<comment type="similarity">
    <text evidence="1">Belongs to the LysR transcriptional regulatory family.</text>
</comment>
<evidence type="ECO:0000256" key="5">
    <source>
        <dbReference type="ARBA" id="ARBA00023163"/>
    </source>
</evidence>
<protein>
    <recommendedName>
        <fullName evidence="7">LysR substrate-binding domain-containing protein</fullName>
    </recommendedName>
</protein>
<dbReference type="Gene3D" id="3.40.190.10">
    <property type="entry name" value="Periplasmic binding protein-like II"/>
    <property type="match status" value="2"/>
</dbReference>
<dbReference type="Proteomes" id="UP000019222">
    <property type="component" value="Chromosome"/>
</dbReference>
<dbReference type="GO" id="GO:0003677">
    <property type="term" value="F:DNA binding"/>
    <property type="evidence" value="ECO:0007669"/>
    <property type="project" value="UniProtKB-KW"/>
</dbReference>
<dbReference type="KEGG" id="cvt:B843_05025"/>
<proteinExistence type="inferred from homology"/>
<evidence type="ECO:0000256" key="4">
    <source>
        <dbReference type="ARBA" id="ARBA00023159"/>
    </source>
</evidence>
<dbReference type="HOGENOM" id="CLU_039613_3_2_11"/>
<dbReference type="SUPFAM" id="SSF53850">
    <property type="entry name" value="Periplasmic binding protein-like II"/>
    <property type="match status" value="1"/>
</dbReference>
<sequence>MLNLSFVTGTEPGKWFDRYRDRTGHGLAERNSDDPMAELLGGEADLVLVRLPDERVDTERLHVVRLYEEATGIAVPKDHTLTLVDAVGEEDLEGEMVLYRWTGGLVDIAAVRGHLQVVAANVGLVIAPRPLLKVLSGKQIEVRGFEGEAARSGIALVWDKDQDSEAIQDFVGIAKGRTVHSSRQSAPKKAAKKKPVARKSGAKRAEKPRRRRR</sequence>
<evidence type="ECO:0000256" key="1">
    <source>
        <dbReference type="ARBA" id="ARBA00009437"/>
    </source>
</evidence>
<dbReference type="GO" id="GO:0032993">
    <property type="term" value="C:protein-DNA complex"/>
    <property type="evidence" value="ECO:0007669"/>
    <property type="project" value="TreeGrafter"/>
</dbReference>
<dbReference type="GO" id="GO:0003700">
    <property type="term" value="F:DNA-binding transcription factor activity"/>
    <property type="evidence" value="ECO:0007669"/>
    <property type="project" value="TreeGrafter"/>
</dbReference>
<dbReference type="RefSeq" id="WP_025252429.1">
    <property type="nucleotide sequence ID" value="NZ_CP004353.1"/>
</dbReference>
<evidence type="ECO:0000256" key="2">
    <source>
        <dbReference type="ARBA" id="ARBA00023015"/>
    </source>
</evidence>
<dbReference type="AlphaFoldDB" id="W5Y0F5"/>
<evidence type="ECO:0000313" key="8">
    <source>
        <dbReference type="EMBL" id="AHI22394.1"/>
    </source>
</evidence>
<reference evidence="8 9" key="1">
    <citation type="submission" date="2013-02" db="EMBL/GenBank/DDBJ databases">
        <title>The complete genome sequence of Corynebacterium vitaeruminis DSM 20294.</title>
        <authorList>
            <person name="Ruckert C."/>
            <person name="Albersmeier A."/>
            <person name="Kalinowski J."/>
        </authorList>
    </citation>
    <scope>NUCLEOTIDE SEQUENCE [LARGE SCALE GENOMIC DNA]</scope>
    <source>
        <strain evidence="9">ATCC 10234</strain>
    </source>
</reference>
<feature type="compositionally biased region" description="Basic residues" evidence="6">
    <location>
        <begin position="189"/>
        <end position="213"/>
    </location>
</feature>
<dbReference type="PANTHER" id="PTHR30346:SF0">
    <property type="entry name" value="HCA OPERON TRANSCRIPTIONAL ACTIVATOR HCAR"/>
    <property type="match status" value="1"/>
</dbReference>